<dbReference type="GO" id="GO:0003677">
    <property type="term" value="F:DNA binding"/>
    <property type="evidence" value="ECO:0007669"/>
    <property type="project" value="UniProtKB-KW"/>
</dbReference>
<keyword evidence="1" id="KW-0238">DNA-binding</keyword>
<accession>A0A8S5UXR0</accession>
<dbReference type="EMBL" id="BK016161">
    <property type="protein sequence ID" value="DAF99186.1"/>
    <property type="molecule type" value="Genomic_DNA"/>
</dbReference>
<dbReference type="InterPro" id="IPR010982">
    <property type="entry name" value="Lambda_DNA-bd_dom_sf"/>
</dbReference>
<proteinExistence type="predicted"/>
<name>A0A8S5UXR0_9CAUD</name>
<dbReference type="PANTHER" id="PTHR46558:SF4">
    <property type="entry name" value="DNA-BIDING PHAGE PROTEIN"/>
    <property type="match status" value="1"/>
</dbReference>
<dbReference type="CDD" id="cd00093">
    <property type="entry name" value="HTH_XRE"/>
    <property type="match status" value="1"/>
</dbReference>
<evidence type="ECO:0000256" key="1">
    <source>
        <dbReference type="ARBA" id="ARBA00023125"/>
    </source>
</evidence>
<dbReference type="Gene3D" id="1.10.260.40">
    <property type="entry name" value="lambda repressor-like DNA-binding domains"/>
    <property type="match status" value="1"/>
</dbReference>
<dbReference type="Pfam" id="PF01381">
    <property type="entry name" value="HTH_3"/>
    <property type="match status" value="1"/>
</dbReference>
<sequence>MKSLGIKENIKLLREKYKLSQKDLALIAGVTDKAVSTWESGAKEPRMGAIQKIADHFGLKKSNLIEDNGLTEKQGYYIDPEAAKMAQELYENPGMRILFDAAKNVSPEDLKVAAELISRMKKKEEYEE</sequence>
<protein>
    <submittedName>
        <fullName evidence="3">Repressor protein CI</fullName>
    </submittedName>
</protein>
<organism evidence="3">
    <name type="scientific">Podoviridae sp. ctW0z17</name>
    <dbReference type="NCBI Taxonomy" id="2825254"/>
    <lineage>
        <taxon>Viruses</taxon>
        <taxon>Duplodnaviria</taxon>
        <taxon>Heunggongvirae</taxon>
        <taxon>Uroviricota</taxon>
        <taxon>Caudoviricetes</taxon>
    </lineage>
</organism>
<evidence type="ECO:0000313" key="3">
    <source>
        <dbReference type="EMBL" id="DAF99186.1"/>
    </source>
</evidence>
<evidence type="ECO:0000259" key="2">
    <source>
        <dbReference type="PROSITE" id="PS50943"/>
    </source>
</evidence>
<dbReference type="PROSITE" id="PS50943">
    <property type="entry name" value="HTH_CROC1"/>
    <property type="match status" value="1"/>
</dbReference>
<dbReference type="SMART" id="SM00530">
    <property type="entry name" value="HTH_XRE"/>
    <property type="match status" value="1"/>
</dbReference>
<reference evidence="3" key="1">
    <citation type="journal article" date="2021" name="Proc. Natl. Acad. Sci. U.S.A.">
        <title>A Catalog of Tens of Thousands of Viruses from Human Metagenomes Reveals Hidden Associations with Chronic Diseases.</title>
        <authorList>
            <person name="Tisza M.J."/>
            <person name="Buck C.B."/>
        </authorList>
    </citation>
    <scope>NUCLEOTIDE SEQUENCE</scope>
    <source>
        <strain evidence="3">CtW0z17</strain>
    </source>
</reference>
<feature type="domain" description="HTH cro/C1-type" evidence="2">
    <location>
        <begin position="10"/>
        <end position="64"/>
    </location>
</feature>
<dbReference type="PANTHER" id="PTHR46558">
    <property type="entry name" value="TRACRIPTIONAL REGULATORY PROTEIN-RELATED-RELATED"/>
    <property type="match status" value="1"/>
</dbReference>
<dbReference type="InterPro" id="IPR001387">
    <property type="entry name" value="Cro/C1-type_HTH"/>
</dbReference>
<dbReference type="SUPFAM" id="SSF47413">
    <property type="entry name" value="lambda repressor-like DNA-binding domains"/>
    <property type="match status" value="1"/>
</dbReference>